<reference evidence="2 3" key="1">
    <citation type="submission" date="2018-02" db="EMBL/GenBank/DDBJ databases">
        <title>Draft genome of wild Prunus yedoensis var. nudiflora.</title>
        <authorList>
            <person name="Baek S."/>
            <person name="Kim J.-H."/>
            <person name="Choi K."/>
            <person name="Kim G.-B."/>
            <person name="Cho A."/>
            <person name="Jang H."/>
            <person name="Shin C.-H."/>
            <person name="Yu H.-J."/>
            <person name="Mun J.-H."/>
        </authorList>
    </citation>
    <scope>NUCLEOTIDE SEQUENCE [LARGE SCALE GENOMIC DNA]</scope>
    <source>
        <strain evidence="3">cv. Jeju island</strain>
        <tissue evidence="2">Leaf</tissue>
    </source>
</reference>
<feature type="compositionally biased region" description="Basic residues" evidence="1">
    <location>
        <begin position="125"/>
        <end position="134"/>
    </location>
</feature>
<dbReference type="EMBL" id="PJQY01000141">
    <property type="protein sequence ID" value="PQQ17653.1"/>
    <property type="molecule type" value="Genomic_DNA"/>
</dbReference>
<sequence length="134" mass="15343">MLPNEDDVLDCLALDPNNEEILYLSLGKETIKFNKRTGMWSKTGKEISHSNWSIDFFQVVVPWWPTPVPRLQQHAHAQPRTKNHQNQLEEEMGKFMESAPSAEVRLSSRDSCGGAAPDEEDVKVRVAKKPRTHY</sequence>
<evidence type="ECO:0000313" key="3">
    <source>
        <dbReference type="Proteomes" id="UP000250321"/>
    </source>
</evidence>
<proteinExistence type="predicted"/>
<comment type="caution">
    <text evidence="2">The sequence shown here is derived from an EMBL/GenBank/DDBJ whole genome shotgun (WGS) entry which is preliminary data.</text>
</comment>
<dbReference type="AlphaFoldDB" id="A0A314ZGY1"/>
<gene>
    <name evidence="2" type="ORF">Pyn_33285</name>
</gene>
<organism evidence="2 3">
    <name type="scientific">Prunus yedoensis var. nudiflora</name>
    <dbReference type="NCBI Taxonomy" id="2094558"/>
    <lineage>
        <taxon>Eukaryota</taxon>
        <taxon>Viridiplantae</taxon>
        <taxon>Streptophyta</taxon>
        <taxon>Embryophyta</taxon>
        <taxon>Tracheophyta</taxon>
        <taxon>Spermatophyta</taxon>
        <taxon>Magnoliopsida</taxon>
        <taxon>eudicotyledons</taxon>
        <taxon>Gunneridae</taxon>
        <taxon>Pentapetalae</taxon>
        <taxon>rosids</taxon>
        <taxon>fabids</taxon>
        <taxon>Rosales</taxon>
        <taxon>Rosaceae</taxon>
        <taxon>Amygdaloideae</taxon>
        <taxon>Amygdaleae</taxon>
        <taxon>Prunus</taxon>
    </lineage>
</organism>
<keyword evidence="3" id="KW-1185">Reference proteome</keyword>
<protein>
    <submittedName>
        <fullName evidence="2">Uncharacterized protein</fullName>
    </submittedName>
</protein>
<name>A0A314ZGY1_PRUYE</name>
<dbReference type="Proteomes" id="UP000250321">
    <property type="component" value="Unassembled WGS sequence"/>
</dbReference>
<accession>A0A314ZGY1</accession>
<feature type="region of interest" description="Disordered" evidence="1">
    <location>
        <begin position="95"/>
        <end position="134"/>
    </location>
</feature>
<evidence type="ECO:0000313" key="2">
    <source>
        <dbReference type="EMBL" id="PQQ17653.1"/>
    </source>
</evidence>
<evidence type="ECO:0000256" key="1">
    <source>
        <dbReference type="SAM" id="MobiDB-lite"/>
    </source>
</evidence>